<evidence type="ECO:0000313" key="1">
    <source>
        <dbReference type="EMBL" id="OQW99104.1"/>
    </source>
</evidence>
<evidence type="ECO:0000313" key="2">
    <source>
        <dbReference type="Proteomes" id="UP000192491"/>
    </source>
</evidence>
<sequence length="97" mass="10946">MDSDKVKATLKQAIVAVLGKPLPSGDEAWLTMNGRRDWDSLKQVEILLMLEEEFSIRYTEEEFAQLDTAADIVALTVCKCNEDPSSPNPDDDLFSYY</sequence>
<gene>
    <name evidence="1" type="ORF">BWK73_51055</name>
</gene>
<dbReference type="InterPro" id="IPR036736">
    <property type="entry name" value="ACP-like_sf"/>
</dbReference>
<dbReference type="AlphaFoldDB" id="A0A1Y1Q8D8"/>
<reference evidence="1 2" key="1">
    <citation type="submission" date="2017-01" db="EMBL/GenBank/DDBJ databases">
        <title>Novel large sulfur bacteria in the metagenomes of groundwater-fed chemosynthetic microbial mats in the Lake Huron basin.</title>
        <authorList>
            <person name="Sharrar A.M."/>
            <person name="Flood B.E."/>
            <person name="Bailey J.V."/>
            <person name="Jones D.S."/>
            <person name="Biddanda B."/>
            <person name="Ruberg S.A."/>
            <person name="Marcus D.N."/>
            <person name="Dick G.J."/>
        </authorList>
    </citation>
    <scope>NUCLEOTIDE SEQUENCE [LARGE SCALE GENOMIC DNA]</scope>
    <source>
        <strain evidence="1">A8</strain>
    </source>
</reference>
<dbReference type="STRING" id="1123401.GCA_000621325_02839"/>
<dbReference type="Gene3D" id="1.10.1200.10">
    <property type="entry name" value="ACP-like"/>
    <property type="match status" value="1"/>
</dbReference>
<dbReference type="EMBL" id="MTEJ01000713">
    <property type="protein sequence ID" value="OQW99104.1"/>
    <property type="molecule type" value="Genomic_DNA"/>
</dbReference>
<proteinExistence type="predicted"/>
<organism evidence="1 2">
    <name type="scientific">Thiothrix lacustris</name>
    <dbReference type="NCBI Taxonomy" id="525917"/>
    <lineage>
        <taxon>Bacteria</taxon>
        <taxon>Pseudomonadati</taxon>
        <taxon>Pseudomonadota</taxon>
        <taxon>Gammaproteobacteria</taxon>
        <taxon>Thiotrichales</taxon>
        <taxon>Thiotrichaceae</taxon>
        <taxon>Thiothrix</taxon>
    </lineage>
</organism>
<protein>
    <submittedName>
        <fullName evidence="1">Uncharacterized protein</fullName>
    </submittedName>
</protein>
<dbReference type="Proteomes" id="UP000192491">
    <property type="component" value="Unassembled WGS sequence"/>
</dbReference>
<accession>A0A1Y1Q8D8</accession>
<comment type="caution">
    <text evidence="1">The sequence shown here is derived from an EMBL/GenBank/DDBJ whole genome shotgun (WGS) entry which is preliminary data.</text>
</comment>
<dbReference type="SUPFAM" id="SSF47336">
    <property type="entry name" value="ACP-like"/>
    <property type="match status" value="1"/>
</dbReference>
<name>A0A1Y1Q8D8_9GAMM</name>